<keyword evidence="2" id="KW-1185">Reference proteome</keyword>
<gene>
    <name evidence="1" type="ORF">I6N95_03570</name>
</gene>
<dbReference type="Proteomes" id="UP000674938">
    <property type="component" value="Unassembled WGS sequence"/>
</dbReference>
<dbReference type="AlphaFoldDB" id="A0A940PAX3"/>
<comment type="caution">
    <text evidence="1">The sequence shown here is derived from an EMBL/GenBank/DDBJ whole genome shotgun (WGS) entry which is preliminary data.</text>
</comment>
<name>A0A940PAX3_9ENTE</name>
<evidence type="ECO:0000313" key="1">
    <source>
        <dbReference type="EMBL" id="MBP1040086.1"/>
    </source>
</evidence>
<protein>
    <submittedName>
        <fullName evidence="1">Recombinase family protein</fullName>
    </submittedName>
</protein>
<evidence type="ECO:0000313" key="2">
    <source>
        <dbReference type="Proteomes" id="UP000674938"/>
    </source>
</evidence>
<proteinExistence type="predicted"/>
<accession>A0A940PAX3</accession>
<sequence>MIGYSYYLSLTDKRKLEAAGCELIVSGKKELTEFESFKHFLAEYGHENIVLVSLESIGKKYTLLQLGTVITEIVERDISVQFIDLCLWDETEINHYYSVILALVERERAASRQRVIDGLDRVRKKGVQQGRPPVDQGIITSIRQCYEKERMSMRAIADKFNVSVGTVHKYSKEL</sequence>
<reference evidence="1" key="1">
    <citation type="submission" date="2020-12" db="EMBL/GenBank/DDBJ databases">
        <title>Vagococcus allomyrinae sp. nov. and Enterococcus lavae sp. nov., isolated from the larvae of Allomyrina dichotoma.</title>
        <authorList>
            <person name="Lee S.D."/>
        </authorList>
    </citation>
    <scope>NUCLEOTIDE SEQUENCE</scope>
    <source>
        <strain evidence="1">BWB3-3</strain>
    </source>
</reference>
<dbReference type="RefSeq" id="WP_209524981.1">
    <property type="nucleotide sequence ID" value="NZ_JAEEGA010000002.1"/>
</dbReference>
<dbReference type="EMBL" id="JAEEGA010000002">
    <property type="protein sequence ID" value="MBP1040086.1"/>
    <property type="molecule type" value="Genomic_DNA"/>
</dbReference>
<organism evidence="1 2">
    <name type="scientific">Vagococcus allomyrinae</name>
    <dbReference type="NCBI Taxonomy" id="2794353"/>
    <lineage>
        <taxon>Bacteria</taxon>
        <taxon>Bacillati</taxon>
        <taxon>Bacillota</taxon>
        <taxon>Bacilli</taxon>
        <taxon>Lactobacillales</taxon>
        <taxon>Enterococcaceae</taxon>
        <taxon>Vagococcus</taxon>
    </lineage>
</organism>